<dbReference type="PANTHER" id="PTHR10696:SF21">
    <property type="entry name" value="TAUD_TFDA-LIKE DOMAIN-CONTAINING PROTEIN"/>
    <property type="match status" value="1"/>
</dbReference>
<evidence type="ECO:0000313" key="5">
    <source>
        <dbReference type="Proteomes" id="UP000320176"/>
    </source>
</evidence>
<dbReference type="SUPFAM" id="SSF51197">
    <property type="entry name" value="Clavaminate synthase-like"/>
    <property type="match status" value="1"/>
</dbReference>
<evidence type="ECO:0000256" key="1">
    <source>
        <dbReference type="ARBA" id="ARBA00001954"/>
    </source>
</evidence>
<dbReference type="OrthoDB" id="9769888at2"/>
<dbReference type="InterPro" id="IPR042098">
    <property type="entry name" value="TauD-like_sf"/>
</dbReference>
<comment type="cofactor">
    <cofactor evidence="1">
        <name>Fe(2+)</name>
        <dbReference type="ChEBI" id="CHEBI:29033"/>
    </cofactor>
</comment>
<dbReference type="AlphaFoldDB" id="A0A5C6AYA8"/>
<dbReference type="GO" id="GO:0016706">
    <property type="term" value="F:2-oxoglutarate-dependent dioxygenase activity"/>
    <property type="evidence" value="ECO:0007669"/>
    <property type="project" value="UniProtKB-ARBA"/>
</dbReference>
<feature type="domain" description="TauD/TfdA-like" evidence="3">
    <location>
        <begin position="33"/>
        <end position="321"/>
    </location>
</feature>
<dbReference type="Proteomes" id="UP000320176">
    <property type="component" value="Unassembled WGS sequence"/>
</dbReference>
<dbReference type="PANTHER" id="PTHR10696">
    <property type="entry name" value="GAMMA-BUTYROBETAINE HYDROXYLASE-RELATED"/>
    <property type="match status" value="1"/>
</dbReference>
<reference evidence="4 5" key="1">
    <citation type="submission" date="2019-02" db="EMBL/GenBank/DDBJ databases">
        <title>Deep-cultivation of Planctomycetes and their phenomic and genomic characterization uncovers novel biology.</title>
        <authorList>
            <person name="Wiegand S."/>
            <person name="Jogler M."/>
            <person name="Boedeker C."/>
            <person name="Pinto D."/>
            <person name="Vollmers J."/>
            <person name="Rivas-Marin E."/>
            <person name="Kohn T."/>
            <person name="Peeters S.H."/>
            <person name="Heuer A."/>
            <person name="Rast P."/>
            <person name="Oberbeckmann S."/>
            <person name="Bunk B."/>
            <person name="Jeske O."/>
            <person name="Meyerdierks A."/>
            <person name="Storesund J.E."/>
            <person name="Kallscheuer N."/>
            <person name="Luecker S."/>
            <person name="Lage O.M."/>
            <person name="Pohl T."/>
            <person name="Merkel B.J."/>
            <person name="Hornburger P."/>
            <person name="Mueller R.-W."/>
            <person name="Bruemmer F."/>
            <person name="Labrenz M."/>
            <person name="Spormann A.M."/>
            <person name="Op Den Camp H."/>
            <person name="Overmann J."/>
            <person name="Amann R."/>
            <person name="Jetten M.S.M."/>
            <person name="Mascher T."/>
            <person name="Medema M.H."/>
            <person name="Devos D.P."/>
            <person name="Kaster A.-K."/>
            <person name="Ovreas L."/>
            <person name="Rohde M."/>
            <person name="Galperin M.Y."/>
            <person name="Jogler C."/>
        </authorList>
    </citation>
    <scope>NUCLEOTIDE SEQUENCE [LARGE SCALE GENOMIC DNA]</scope>
    <source>
        <strain evidence="4 5">Pla52n</strain>
    </source>
</reference>
<organism evidence="4 5">
    <name type="scientific">Stieleria varia</name>
    <dbReference type="NCBI Taxonomy" id="2528005"/>
    <lineage>
        <taxon>Bacteria</taxon>
        <taxon>Pseudomonadati</taxon>
        <taxon>Planctomycetota</taxon>
        <taxon>Planctomycetia</taxon>
        <taxon>Pirellulales</taxon>
        <taxon>Pirellulaceae</taxon>
        <taxon>Stieleria</taxon>
    </lineage>
</organism>
<evidence type="ECO:0000256" key="2">
    <source>
        <dbReference type="ARBA" id="ARBA00023002"/>
    </source>
</evidence>
<keyword evidence="5" id="KW-1185">Reference proteome</keyword>
<keyword evidence="4" id="KW-0223">Dioxygenase</keyword>
<proteinExistence type="predicted"/>
<dbReference type="RefSeq" id="WP_146519832.1">
    <property type="nucleotide sequence ID" value="NZ_CP151726.1"/>
</dbReference>
<keyword evidence="2" id="KW-0560">Oxidoreductase</keyword>
<dbReference type="Pfam" id="PF02668">
    <property type="entry name" value="TauD"/>
    <property type="match status" value="1"/>
</dbReference>
<comment type="caution">
    <text evidence="4">The sequence shown here is derived from an EMBL/GenBank/DDBJ whole genome shotgun (WGS) entry which is preliminary data.</text>
</comment>
<accession>A0A5C6AYA8</accession>
<dbReference type="Gene3D" id="3.60.130.10">
    <property type="entry name" value="Clavaminate synthase-like"/>
    <property type="match status" value="1"/>
</dbReference>
<dbReference type="InterPro" id="IPR003819">
    <property type="entry name" value="TauD/TfdA-like"/>
</dbReference>
<evidence type="ECO:0000259" key="3">
    <source>
        <dbReference type="Pfam" id="PF02668"/>
    </source>
</evidence>
<sequence length="336" mass="37614">MNSLSVNANATVDGQQAYGDSRFPYVFACDDANATLEDTARWVAENREELLRLMRVHGAVALRGFPTSTVEAFDRVVSELQLENFPYKKSLSNAVRVNRTERVFSANEAPPEVRIFFHHEMAQTPLYPKYIFFYCEIPAQSGGATPLCRSDLLFQKLAERCPEFAKTCEEKGLCYTNVMPDSDDAKSGMGRSWQSTLGVQTREEAESRLGELRYSYEWMDNGCLKATTPPLPAVMEVAPGQKTFFNQLIAAYCGWSDDRNDPSKAIRHGDGTPLDSEAVNVAIELSEELCYDHQWVQGDVVLLDNTVAMHARRPFSGTRKILASLAEMRTHALTVS</sequence>
<protein>
    <submittedName>
        <fullName evidence="4">Taurine catabolism dioxygenase TauD, TfdA family</fullName>
    </submittedName>
</protein>
<dbReference type="EMBL" id="SJPN01000003">
    <property type="protein sequence ID" value="TWU04401.1"/>
    <property type="molecule type" value="Genomic_DNA"/>
</dbReference>
<dbReference type="InterPro" id="IPR050411">
    <property type="entry name" value="AlphaKG_dependent_hydroxylases"/>
</dbReference>
<gene>
    <name evidence="4" type="ORF">Pla52n_24410</name>
</gene>
<name>A0A5C6AYA8_9BACT</name>
<evidence type="ECO:0000313" key="4">
    <source>
        <dbReference type="EMBL" id="TWU04401.1"/>
    </source>
</evidence>